<evidence type="ECO:0000256" key="8">
    <source>
        <dbReference type="SAM" id="MobiDB-lite"/>
    </source>
</evidence>
<dbReference type="PANTHER" id="PTHR43570:SF16">
    <property type="entry name" value="ALDEHYDE DEHYDROGENASE TYPE III, ISOFORM Q"/>
    <property type="match status" value="1"/>
</dbReference>
<dbReference type="GO" id="GO:0005737">
    <property type="term" value="C:cytoplasm"/>
    <property type="evidence" value="ECO:0007669"/>
    <property type="project" value="TreeGrafter"/>
</dbReference>
<evidence type="ECO:0000256" key="6">
    <source>
        <dbReference type="PROSITE-ProRule" id="PRU10007"/>
    </source>
</evidence>
<dbReference type="InterPro" id="IPR015590">
    <property type="entry name" value="Aldehyde_DH_dom"/>
</dbReference>
<dbReference type="InterPro" id="IPR016161">
    <property type="entry name" value="Ald_DH/histidinol_DH"/>
</dbReference>
<dbReference type="FunFam" id="3.40.605.10:FF:000004">
    <property type="entry name" value="Aldehyde dehydrogenase"/>
    <property type="match status" value="1"/>
</dbReference>
<comment type="similarity">
    <text evidence="1 4 7">Belongs to the aldehyde dehydrogenase family.</text>
</comment>
<keyword evidence="11" id="KW-1185">Reference proteome</keyword>
<dbReference type="InterPro" id="IPR012394">
    <property type="entry name" value="Aldehyde_DH_NAD(P)"/>
</dbReference>
<feature type="active site" evidence="5 6">
    <location>
        <position position="223"/>
    </location>
</feature>
<dbReference type="PANTHER" id="PTHR43570">
    <property type="entry name" value="ALDEHYDE DEHYDROGENASE"/>
    <property type="match status" value="1"/>
</dbReference>
<dbReference type="SUPFAM" id="SSF53720">
    <property type="entry name" value="ALDH-like"/>
    <property type="match status" value="1"/>
</dbReference>
<keyword evidence="2 4" id="KW-0560">Oxidoreductase</keyword>
<evidence type="ECO:0000256" key="3">
    <source>
        <dbReference type="ARBA" id="ARBA00023027"/>
    </source>
</evidence>
<feature type="active site" evidence="5">
    <location>
        <position position="257"/>
    </location>
</feature>
<name>A0A9P6Q0U3_9FUNG</name>
<dbReference type="InterPro" id="IPR016163">
    <property type="entry name" value="Ald_DH_C"/>
</dbReference>
<dbReference type="GO" id="GO:0004029">
    <property type="term" value="F:aldehyde dehydrogenase (NAD+) activity"/>
    <property type="evidence" value="ECO:0007669"/>
    <property type="project" value="TreeGrafter"/>
</dbReference>
<feature type="region of interest" description="Disordered" evidence="8">
    <location>
        <begin position="1"/>
        <end position="30"/>
    </location>
</feature>
<reference evidence="10" key="1">
    <citation type="journal article" date="2020" name="Fungal Divers.">
        <title>Resolving the Mortierellaceae phylogeny through synthesis of multi-gene phylogenetics and phylogenomics.</title>
        <authorList>
            <person name="Vandepol N."/>
            <person name="Liber J."/>
            <person name="Desiro A."/>
            <person name="Na H."/>
            <person name="Kennedy M."/>
            <person name="Barry K."/>
            <person name="Grigoriev I.V."/>
            <person name="Miller A.N."/>
            <person name="O'Donnell K."/>
            <person name="Stajich J.E."/>
            <person name="Bonito G."/>
        </authorList>
    </citation>
    <scope>NUCLEOTIDE SEQUENCE</scope>
    <source>
        <strain evidence="10">KOD948</strain>
    </source>
</reference>
<dbReference type="Proteomes" id="UP000726737">
    <property type="component" value="Unassembled WGS sequence"/>
</dbReference>
<evidence type="ECO:0000259" key="9">
    <source>
        <dbReference type="Pfam" id="PF00171"/>
    </source>
</evidence>
<dbReference type="PROSITE" id="PS00687">
    <property type="entry name" value="ALDEHYDE_DEHYDR_GLU"/>
    <property type="match status" value="1"/>
</dbReference>
<organism evidence="10 11">
    <name type="scientific">Mortierella polycephala</name>
    <dbReference type="NCBI Taxonomy" id="41804"/>
    <lineage>
        <taxon>Eukaryota</taxon>
        <taxon>Fungi</taxon>
        <taxon>Fungi incertae sedis</taxon>
        <taxon>Mucoromycota</taxon>
        <taxon>Mortierellomycotina</taxon>
        <taxon>Mortierellomycetes</taxon>
        <taxon>Mortierellales</taxon>
        <taxon>Mortierellaceae</taxon>
        <taxon>Mortierella</taxon>
    </lineage>
</organism>
<evidence type="ECO:0000256" key="4">
    <source>
        <dbReference type="PIRNR" id="PIRNR036492"/>
    </source>
</evidence>
<evidence type="ECO:0000256" key="2">
    <source>
        <dbReference type="ARBA" id="ARBA00023002"/>
    </source>
</evidence>
<evidence type="ECO:0000313" key="10">
    <source>
        <dbReference type="EMBL" id="KAG0256092.1"/>
    </source>
</evidence>
<accession>A0A9P6Q0U3</accession>
<feature type="compositionally biased region" description="Polar residues" evidence="8">
    <location>
        <begin position="8"/>
        <end position="29"/>
    </location>
</feature>
<evidence type="ECO:0000256" key="1">
    <source>
        <dbReference type="ARBA" id="ARBA00009986"/>
    </source>
</evidence>
<keyword evidence="3" id="KW-0520">NAD</keyword>
<sequence>MSPPRHQLIQSTHTTTQQAVETSRQTFRSGHTRPLKFRRHQLEQLWRLLDENADLLCEALFKDLRKHRNEAYLGELVPSKEEVNDALKHLDEWAKDEKVTPALINRVGVTCLKRKEPKGSTLIIAPWNYPVFLTVGPLVGAIAAGCTAVIKPSEVAPHTAKLLTELFSRYLDSRAYIVINGAAHETTKLLEGKWDHIFYTGNGMVAKIIMKAAAQHLTSLTLELGGKSPVFIDENANMTVAAKRVAFGKTFNTGQTCVAPDYVLVTPKAEQKFIAALKKAFTELYGSNPQKSADYGRIINHRHFHRLSKVLDENKSGEVVIGGQSDEQDLYIAPTVIANVDRDDKLMEDELFGPLLPMIRVADVDDAIEYINSRDEPLALYVFSTNKKLVNKVMDSTRSGGILVNDTLMHVAEGNLPFGGTGPSGMGSYHGKRSFDAFTHERSTMIKDLSPAAEAVMAVRYAPYNNTNLTLARWVLESVPRFKKNFLLKHFKWIVLALILGIGFKSQA</sequence>
<gene>
    <name evidence="10" type="primary">ALDH3B2_1</name>
    <name evidence="10" type="ORF">BG011_004755</name>
</gene>
<dbReference type="Gene3D" id="3.40.605.10">
    <property type="entry name" value="Aldehyde Dehydrogenase, Chain A, domain 1"/>
    <property type="match status" value="1"/>
</dbReference>
<evidence type="ECO:0000256" key="7">
    <source>
        <dbReference type="RuleBase" id="RU003345"/>
    </source>
</evidence>
<dbReference type="Pfam" id="PF00171">
    <property type="entry name" value="Aldedh"/>
    <property type="match status" value="1"/>
</dbReference>
<feature type="domain" description="Aldehyde dehydrogenase" evidence="9">
    <location>
        <begin position="10"/>
        <end position="442"/>
    </location>
</feature>
<dbReference type="PIRSF" id="PIRSF036492">
    <property type="entry name" value="ALDH"/>
    <property type="match status" value="1"/>
</dbReference>
<dbReference type="InterPro" id="IPR016162">
    <property type="entry name" value="Ald_DH_N"/>
</dbReference>
<comment type="caution">
    <text evidence="10">The sequence shown here is derived from an EMBL/GenBank/DDBJ whole genome shotgun (WGS) entry which is preliminary data.</text>
</comment>
<proteinExistence type="inferred from homology"/>
<dbReference type="GO" id="GO:0006081">
    <property type="term" value="P:aldehyde metabolic process"/>
    <property type="evidence" value="ECO:0007669"/>
    <property type="project" value="InterPro"/>
</dbReference>
<dbReference type="InterPro" id="IPR029510">
    <property type="entry name" value="Ald_DH_CS_GLU"/>
</dbReference>
<dbReference type="EMBL" id="JAAAJA010000317">
    <property type="protein sequence ID" value="KAG0256092.1"/>
    <property type="molecule type" value="Genomic_DNA"/>
</dbReference>
<dbReference type="FunFam" id="3.40.309.10:FF:000003">
    <property type="entry name" value="Aldehyde dehydrogenase"/>
    <property type="match status" value="1"/>
</dbReference>
<dbReference type="OrthoDB" id="440325at2759"/>
<evidence type="ECO:0000256" key="5">
    <source>
        <dbReference type="PIRSR" id="PIRSR036492-1"/>
    </source>
</evidence>
<dbReference type="Gene3D" id="3.40.309.10">
    <property type="entry name" value="Aldehyde Dehydrogenase, Chain A, domain 2"/>
    <property type="match status" value="1"/>
</dbReference>
<dbReference type="AlphaFoldDB" id="A0A9P6Q0U3"/>
<protein>
    <recommendedName>
        <fullName evidence="4">Aldehyde dehydrogenase</fullName>
    </recommendedName>
</protein>
<evidence type="ECO:0000313" key="11">
    <source>
        <dbReference type="Proteomes" id="UP000726737"/>
    </source>
</evidence>